<dbReference type="RefSeq" id="WP_231741601.1">
    <property type="nucleotide sequence ID" value="NZ_CP151726.1"/>
</dbReference>
<keyword evidence="5 13" id="KW-1003">Cell membrane</keyword>
<dbReference type="GO" id="GO:0015031">
    <property type="term" value="P:protein transport"/>
    <property type="evidence" value="ECO:0007669"/>
    <property type="project" value="UniProtKB-KW"/>
</dbReference>
<comment type="caution">
    <text evidence="16">The sequence shown here is derived from an EMBL/GenBank/DDBJ whole genome shotgun (WGS) entry which is preliminary data.</text>
</comment>
<feature type="region of interest" description="Disordered" evidence="14">
    <location>
        <begin position="80"/>
        <end position="173"/>
    </location>
</feature>
<feature type="transmembrane region" description="Helical" evidence="13">
    <location>
        <begin position="53"/>
        <end position="70"/>
    </location>
</feature>
<feature type="compositionally biased region" description="Acidic residues" evidence="14">
    <location>
        <begin position="301"/>
        <end position="314"/>
    </location>
</feature>
<dbReference type="Gene3D" id="2.30.42.10">
    <property type="match status" value="1"/>
</dbReference>
<feature type="region of interest" description="Disordered" evidence="14">
    <location>
        <begin position="871"/>
        <end position="919"/>
    </location>
</feature>
<dbReference type="InterPro" id="IPR001708">
    <property type="entry name" value="YidC/ALB3/OXA1/COX18"/>
</dbReference>
<dbReference type="GO" id="GO:0051205">
    <property type="term" value="P:protein insertion into membrane"/>
    <property type="evidence" value="ECO:0007669"/>
    <property type="project" value="TreeGrafter"/>
</dbReference>
<evidence type="ECO:0000256" key="12">
    <source>
        <dbReference type="ARBA" id="ARBA00033342"/>
    </source>
</evidence>
<name>A0A5C6B808_9BACT</name>
<dbReference type="Pfam" id="PF02096">
    <property type="entry name" value="60KD_IMP"/>
    <property type="match status" value="1"/>
</dbReference>
<dbReference type="Proteomes" id="UP000320176">
    <property type="component" value="Unassembled WGS sequence"/>
</dbReference>
<evidence type="ECO:0000256" key="6">
    <source>
        <dbReference type="ARBA" id="ARBA00022692"/>
    </source>
</evidence>
<feature type="compositionally biased region" description="Basic and acidic residues" evidence="14">
    <location>
        <begin position="888"/>
        <end position="907"/>
    </location>
</feature>
<evidence type="ECO:0000256" key="1">
    <source>
        <dbReference type="ARBA" id="ARBA00004429"/>
    </source>
</evidence>
<gene>
    <name evidence="13 16" type="primary">yidC</name>
    <name evidence="16" type="ORF">Pla52n_03250</name>
</gene>
<protein>
    <recommendedName>
        <fullName evidence="3 13">Membrane protein insertase YidC</fullName>
    </recommendedName>
    <alternativeName>
        <fullName evidence="12 13">Foldase YidC</fullName>
    </alternativeName>
    <alternativeName>
        <fullName evidence="11 13">Membrane integrase YidC</fullName>
    </alternativeName>
    <alternativeName>
        <fullName evidence="13">Membrane protein YidC</fullName>
    </alternativeName>
</protein>
<feature type="transmembrane region" description="Helical" evidence="13">
    <location>
        <begin position="711"/>
        <end position="733"/>
    </location>
</feature>
<keyword evidence="10 13" id="KW-0143">Chaperone</keyword>
<dbReference type="CDD" id="cd20070">
    <property type="entry name" value="5TM_YidC_Alb3"/>
    <property type="match status" value="1"/>
</dbReference>
<dbReference type="HAMAP" id="MF_01810">
    <property type="entry name" value="YidC_type1"/>
    <property type="match status" value="1"/>
</dbReference>
<dbReference type="InterPro" id="IPR028053">
    <property type="entry name" value="Membr_insert_YidC_N"/>
</dbReference>
<organism evidence="16 17">
    <name type="scientific">Stieleria varia</name>
    <dbReference type="NCBI Taxonomy" id="2528005"/>
    <lineage>
        <taxon>Bacteria</taxon>
        <taxon>Pseudomonadati</taxon>
        <taxon>Planctomycetota</taxon>
        <taxon>Planctomycetia</taxon>
        <taxon>Pirellulales</taxon>
        <taxon>Pirellulaceae</taxon>
        <taxon>Stieleria</taxon>
    </lineage>
</organism>
<accession>A0A5C6B808</accession>
<dbReference type="InterPro" id="IPR038221">
    <property type="entry name" value="YidC_periplasmic_sf"/>
</dbReference>
<evidence type="ECO:0000256" key="7">
    <source>
        <dbReference type="ARBA" id="ARBA00022927"/>
    </source>
</evidence>
<comment type="function">
    <text evidence="13">Required for the insertion and/or proper folding and/or complex formation of integral membrane proteins into the membrane. Involved in integration of membrane proteins that insert both dependently and independently of the Sec translocase complex, as well as at least some lipoproteins. Aids folding of multispanning membrane proteins.</text>
</comment>
<evidence type="ECO:0000256" key="9">
    <source>
        <dbReference type="ARBA" id="ARBA00023136"/>
    </source>
</evidence>
<reference evidence="16 17" key="1">
    <citation type="submission" date="2019-02" db="EMBL/GenBank/DDBJ databases">
        <title>Deep-cultivation of Planctomycetes and their phenomic and genomic characterization uncovers novel biology.</title>
        <authorList>
            <person name="Wiegand S."/>
            <person name="Jogler M."/>
            <person name="Boedeker C."/>
            <person name="Pinto D."/>
            <person name="Vollmers J."/>
            <person name="Rivas-Marin E."/>
            <person name="Kohn T."/>
            <person name="Peeters S.H."/>
            <person name="Heuer A."/>
            <person name="Rast P."/>
            <person name="Oberbeckmann S."/>
            <person name="Bunk B."/>
            <person name="Jeske O."/>
            <person name="Meyerdierks A."/>
            <person name="Storesund J.E."/>
            <person name="Kallscheuer N."/>
            <person name="Luecker S."/>
            <person name="Lage O.M."/>
            <person name="Pohl T."/>
            <person name="Merkel B.J."/>
            <person name="Hornburger P."/>
            <person name="Mueller R.-W."/>
            <person name="Bruemmer F."/>
            <person name="Labrenz M."/>
            <person name="Spormann A.M."/>
            <person name="Op Den Camp H."/>
            <person name="Overmann J."/>
            <person name="Amann R."/>
            <person name="Jetten M.S.M."/>
            <person name="Mascher T."/>
            <person name="Medema M.H."/>
            <person name="Devos D.P."/>
            <person name="Kaster A.-K."/>
            <person name="Ovreas L."/>
            <person name="Rohde M."/>
            <person name="Galperin M.Y."/>
            <person name="Jogler C."/>
        </authorList>
    </citation>
    <scope>NUCLEOTIDE SEQUENCE [LARGE SCALE GENOMIC DNA]</scope>
    <source>
        <strain evidence="16 17">Pla52n</strain>
    </source>
</reference>
<feature type="compositionally biased region" description="Basic residues" evidence="14">
    <location>
        <begin position="908"/>
        <end position="919"/>
    </location>
</feature>
<evidence type="ECO:0000256" key="3">
    <source>
        <dbReference type="ARBA" id="ARBA00015325"/>
    </source>
</evidence>
<dbReference type="Pfam" id="PF17820">
    <property type="entry name" value="PDZ_6"/>
    <property type="match status" value="1"/>
</dbReference>
<keyword evidence="4 13" id="KW-0813">Transport</keyword>
<proteinExistence type="inferred from homology"/>
<feature type="transmembrane region" description="Helical" evidence="13">
    <location>
        <begin position="642"/>
        <end position="661"/>
    </location>
</feature>
<comment type="similarity">
    <text evidence="2 13">Belongs to the OXA1/ALB3/YidC family. Type 1 subfamily.</text>
</comment>
<dbReference type="AlphaFoldDB" id="A0A5C6B808"/>
<evidence type="ECO:0000256" key="10">
    <source>
        <dbReference type="ARBA" id="ARBA00023186"/>
    </source>
</evidence>
<dbReference type="EMBL" id="SJPN01000001">
    <property type="protein sequence ID" value="TWU07752.1"/>
    <property type="molecule type" value="Genomic_DNA"/>
</dbReference>
<evidence type="ECO:0000256" key="11">
    <source>
        <dbReference type="ARBA" id="ARBA00033245"/>
    </source>
</evidence>
<evidence type="ECO:0000313" key="16">
    <source>
        <dbReference type="EMBL" id="TWU07752.1"/>
    </source>
</evidence>
<feature type="compositionally biased region" description="Acidic residues" evidence="14">
    <location>
        <begin position="135"/>
        <end position="154"/>
    </location>
</feature>
<dbReference type="PANTHER" id="PTHR12428:SF65">
    <property type="entry name" value="CYTOCHROME C OXIDASE ASSEMBLY PROTEIN COX18, MITOCHONDRIAL"/>
    <property type="match status" value="1"/>
</dbReference>
<dbReference type="PANTHER" id="PTHR12428">
    <property type="entry name" value="OXA1"/>
    <property type="match status" value="1"/>
</dbReference>
<dbReference type="InterPro" id="IPR041489">
    <property type="entry name" value="PDZ_6"/>
</dbReference>
<feature type="transmembrane region" description="Helical" evidence="13">
    <location>
        <begin position="819"/>
        <end position="844"/>
    </location>
</feature>
<dbReference type="InterPro" id="IPR028055">
    <property type="entry name" value="YidC/Oxa/ALB_C"/>
</dbReference>
<dbReference type="PRINTS" id="PR01900">
    <property type="entry name" value="YIDCPROTEIN"/>
</dbReference>
<feature type="compositionally biased region" description="Low complexity" evidence="14">
    <location>
        <begin position="82"/>
        <end position="94"/>
    </location>
</feature>
<dbReference type="Pfam" id="PF14849">
    <property type="entry name" value="YidC_periplas"/>
    <property type="match status" value="1"/>
</dbReference>
<feature type="transmembrane region" description="Helical" evidence="13">
    <location>
        <begin position="781"/>
        <end position="798"/>
    </location>
</feature>
<dbReference type="InterPro" id="IPR019998">
    <property type="entry name" value="Membr_insert_YidC"/>
</dbReference>
<dbReference type="CDD" id="cd19961">
    <property type="entry name" value="EcYidC-like_peri"/>
    <property type="match status" value="1"/>
</dbReference>
<dbReference type="SUPFAM" id="SSF50156">
    <property type="entry name" value="PDZ domain-like"/>
    <property type="match status" value="1"/>
</dbReference>
<feature type="compositionally biased region" description="Polar residues" evidence="14">
    <location>
        <begin position="874"/>
        <end position="887"/>
    </location>
</feature>
<dbReference type="Gene3D" id="2.70.98.90">
    <property type="match status" value="1"/>
</dbReference>
<comment type="subcellular location">
    <subcellularLocation>
        <location evidence="1">Cell inner membrane</location>
        <topology evidence="1">Multi-pass membrane protein</topology>
    </subcellularLocation>
    <subcellularLocation>
        <location evidence="13">Cell membrane</location>
        <topology evidence="13">Multi-pass membrane protein</topology>
    </subcellularLocation>
</comment>
<keyword evidence="9 13" id="KW-0472">Membrane</keyword>
<sequence>MLRWLQNTCKYAVLFADSAFGIRCRHPVSDDRFSSETPIPPLAYIGLIVDRRLFTFVLASFVFFAGYTFLRLKFLPPPNAKPAGQQAALDAPAADADDLTQAESADGGASDAKTTEDAGDSPGATETTTPAVGDPDSDQPDSDQPDSDQPDSDQPDAITGPAQRPQWTTLGSMDPASKHWMLVTISGQGGAIERLELTERDEDNKLKYRRVDVRYGYLGYLAPQQAIDVDGVLVNVVGKGTPAALAKAETGEVGLQAGDIIVSVGGKSVSRYEDIESVLQKTEPGQSLKIEVLRQASGNEEANEAGDDAGDDADNASANPTTLNFTAELTNHPLDLIRLAKYGGDDQIKGNDSRLSSLMTLAQVNRKSILGSEHWIAGLGDPERWIWSIENKTLPTGDAATAESIELSITLSDQRMERSGGKSVKLSRTFSLAPESYVVDLSVAVTNLDDAAQKIALRLEGVNGITLEGWWYSNKISPNWGGSAARDVVYKTDADGYELISGMTLLKHARKEAKDPDQGIFADEGSDSNTTLRFIGIDAQYFTVAYLPPEGSDAMTEFSRASAGIVANEKQIARHKERAVNLSFYLDTKVTELAKGETYRQDLRLFAGPKVPEVAAAHGLEDTVYYGWFWFVAKPLASLLHLLYAIVGNYGVAIILLTVLVRGAMFPLSRKAAINAQRMQELAPEMKKIAEKYKDDMEGRLKAQRELQQRVGFNPMAGCLPMFLQLPIFVGLYRALSVDIDLRQKPLFSFTQWASNLAGPDQMAYWGDWLMDYFSGRGNGWLGPYFNFLPVIVVALFLTQQKMFMPPATDEQTAMTQKVMTIMTTMMGLFFFRVPAGLCLYFIASSCWGICERIIVKKTLPEGKHFDPGVLEGTVTSKTTQNESKSSFADRMRQRLGHIEEAPAERPNKRKRPPVKKKR</sequence>
<evidence type="ECO:0000256" key="5">
    <source>
        <dbReference type="ARBA" id="ARBA00022475"/>
    </source>
</evidence>
<evidence type="ECO:0000256" key="14">
    <source>
        <dbReference type="SAM" id="MobiDB-lite"/>
    </source>
</evidence>
<keyword evidence="7 13" id="KW-0653">Protein transport</keyword>
<dbReference type="InterPro" id="IPR047196">
    <property type="entry name" value="YidC_ALB_C"/>
</dbReference>
<dbReference type="InterPro" id="IPR001478">
    <property type="entry name" value="PDZ"/>
</dbReference>
<evidence type="ECO:0000256" key="4">
    <source>
        <dbReference type="ARBA" id="ARBA00022448"/>
    </source>
</evidence>
<dbReference type="SMART" id="SM00228">
    <property type="entry name" value="PDZ"/>
    <property type="match status" value="1"/>
</dbReference>
<evidence type="ECO:0000256" key="2">
    <source>
        <dbReference type="ARBA" id="ARBA00010527"/>
    </source>
</evidence>
<evidence type="ECO:0000313" key="17">
    <source>
        <dbReference type="Proteomes" id="UP000320176"/>
    </source>
</evidence>
<evidence type="ECO:0000259" key="15">
    <source>
        <dbReference type="PROSITE" id="PS50106"/>
    </source>
</evidence>
<keyword evidence="6 13" id="KW-0812">Transmembrane</keyword>
<feature type="domain" description="PDZ" evidence="15">
    <location>
        <begin position="194"/>
        <end position="296"/>
    </location>
</feature>
<evidence type="ECO:0000256" key="13">
    <source>
        <dbReference type="HAMAP-Rule" id="MF_01810"/>
    </source>
</evidence>
<dbReference type="NCBIfam" id="TIGR03593">
    <property type="entry name" value="yidC_nterm"/>
    <property type="match status" value="1"/>
</dbReference>
<dbReference type="GO" id="GO:0032977">
    <property type="term" value="F:membrane insertase activity"/>
    <property type="evidence" value="ECO:0007669"/>
    <property type="project" value="InterPro"/>
</dbReference>
<keyword evidence="8 13" id="KW-1133">Transmembrane helix</keyword>
<dbReference type="PROSITE" id="PS50106">
    <property type="entry name" value="PDZ"/>
    <property type="match status" value="1"/>
</dbReference>
<evidence type="ECO:0000256" key="8">
    <source>
        <dbReference type="ARBA" id="ARBA00022989"/>
    </source>
</evidence>
<comment type="subunit">
    <text evidence="13">Interacts with the Sec translocase complex via SecD. Specifically interacts with transmembrane segments of nascent integral membrane proteins during membrane integration.</text>
</comment>
<dbReference type="GO" id="GO:0005886">
    <property type="term" value="C:plasma membrane"/>
    <property type="evidence" value="ECO:0007669"/>
    <property type="project" value="UniProtKB-SubCell"/>
</dbReference>
<feature type="region of interest" description="Disordered" evidence="14">
    <location>
        <begin position="298"/>
        <end position="319"/>
    </location>
</feature>
<dbReference type="InterPro" id="IPR036034">
    <property type="entry name" value="PDZ_sf"/>
</dbReference>
<dbReference type="NCBIfam" id="TIGR03592">
    <property type="entry name" value="yidC_oxa1_cterm"/>
    <property type="match status" value="1"/>
</dbReference>
<keyword evidence="17" id="KW-1185">Reference proteome</keyword>